<dbReference type="Gene3D" id="3.10.450.360">
    <property type="match status" value="1"/>
</dbReference>
<dbReference type="Proteomes" id="UP000501802">
    <property type="component" value="Chromosome"/>
</dbReference>
<dbReference type="SUPFAM" id="SSF160574">
    <property type="entry name" value="BT0923-like"/>
    <property type="match status" value="1"/>
</dbReference>
<feature type="signal peptide" evidence="1">
    <location>
        <begin position="1"/>
        <end position="23"/>
    </location>
</feature>
<dbReference type="RefSeq" id="WP_167209074.1">
    <property type="nucleotide sequence ID" value="NZ_CP050063.1"/>
</dbReference>
<proteinExistence type="predicted"/>
<keyword evidence="2" id="KW-0808">Transferase</keyword>
<evidence type="ECO:0000313" key="2">
    <source>
        <dbReference type="EMBL" id="QIP13727.1"/>
    </source>
</evidence>
<keyword evidence="3" id="KW-1185">Reference proteome</keyword>
<organism evidence="2 3">
    <name type="scientific">Spirosoma aureum</name>
    <dbReference type="NCBI Taxonomy" id="2692134"/>
    <lineage>
        <taxon>Bacteria</taxon>
        <taxon>Pseudomonadati</taxon>
        <taxon>Bacteroidota</taxon>
        <taxon>Cytophagia</taxon>
        <taxon>Cytophagales</taxon>
        <taxon>Cytophagaceae</taxon>
        <taxon>Spirosoma</taxon>
    </lineage>
</organism>
<keyword evidence="2" id="KW-0548">Nucleotidyltransferase</keyword>
<gene>
    <name evidence="2" type="ORF">G8759_14435</name>
</gene>
<feature type="chain" id="PRO_5026075011" evidence="1">
    <location>
        <begin position="24"/>
        <end position="168"/>
    </location>
</feature>
<dbReference type="GO" id="GO:0016779">
    <property type="term" value="F:nucleotidyltransferase activity"/>
    <property type="evidence" value="ECO:0007669"/>
    <property type="project" value="UniProtKB-KW"/>
</dbReference>
<dbReference type="AlphaFoldDB" id="A0A6G9AMP5"/>
<dbReference type="EMBL" id="CP050063">
    <property type="protein sequence ID" value="QIP13727.1"/>
    <property type="molecule type" value="Genomic_DNA"/>
</dbReference>
<name>A0A6G9AMP5_9BACT</name>
<protein>
    <submittedName>
        <fullName evidence="2">Nicotinate-nucleotide adenylyltransferase</fullName>
    </submittedName>
</protein>
<dbReference type="KEGG" id="spib:G8759_14435"/>
<evidence type="ECO:0000256" key="1">
    <source>
        <dbReference type="SAM" id="SignalP"/>
    </source>
</evidence>
<sequence length="168" mass="19334">MNRQNFFVSFCVLILGLSIQSFAQVLLPEIKVLAVNYKYLGAVNNKAVAVPVKQLERKAAVFDLKDTDFYEDEYDNYFVTFFIPEGKILAAYDKNGKLLHTAEKFKNIALPLLVSQSVAKKYPNWHIAKDVYLVNYHESNGVTKKYKILLENGTKRMRIKTNEKGEFI</sequence>
<accession>A0A6G9AMP5</accession>
<evidence type="ECO:0000313" key="3">
    <source>
        <dbReference type="Proteomes" id="UP000501802"/>
    </source>
</evidence>
<reference evidence="2 3" key="1">
    <citation type="submission" date="2020-03" db="EMBL/GenBank/DDBJ databases">
        <authorList>
            <person name="Kim M.K."/>
        </authorList>
    </citation>
    <scope>NUCLEOTIDE SEQUENCE [LARGE SCALE GENOMIC DNA]</scope>
    <source>
        <strain evidence="2 3">BT328</strain>
    </source>
</reference>
<keyword evidence="1" id="KW-0732">Signal</keyword>